<feature type="domain" description="Thiamine pyrophosphate enzyme N-terminal TPP-binding" evidence="13">
    <location>
        <begin position="3"/>
        <end position="102"/>
    </location>
</feature>
<evidence type="ECO:0000259" key="12">
    <source>
        <dbReference type="Pfam" id="PF02775"/>
    </source>
</evidence>
<evidence type="ECO:0000259" key="13">
    <source>
        <dbReference type="Pfam" id="PF02776"/>
    </source>
</evidence>
<evidence type="ECO:0000256" key="9">
    <source>
        <dbReference type="ARBA" id="ARBA00048670"/>
    </source>
</evidence>
<evidence type="ECO:0000256" key="10">
    <source>
        <dbReference type="RuleBase" id="RU362132"/>
    </source>
</evidence>
<dbReference type="InterPro" id="IPR012001">
    <property type="entry name" value="Thiamin_PyroP_enz_TPP-bd_dom"/>
</dbReference>
<keyword evidence="7 10" id="KW-0786">Thiamine pyrophosphate</keyword>
<dbReference type="InterPro" id="IPR045229">
    <property type="entry name" value="TPP_enz"/>
</dbReference>
<feature type="domain" description="Thiamine pyrophosphate enzyme TPP-binding" evidence="12">
    <location>
        <begin position="373"/>
        <end position="506"/>
    </location>
</feature>
<dbReference type="SUPFAM" id="SSF52467">
    <property type="entry name" value="DHS-like NAD/FAD-binding domain"/>
    <property type="match status" value="1"/>
</dbReference>
<dbReference type="Proteomes" id="UP001205965">
    <property type="component" value="Unassembled WGS sequence"/>
</dbReference>
<proteinExistence type="inferred from homology"/>
<evidence type="ECO:0000256" key="1">
    <source>
        <dbReference type="ARBA" id="ARBA00004974"/>
    </source>
</evidence>
<accession>A0ABT2FYJ4</accession>
<sequence length="543" mass="56689">MYTVSEAVARTLTANTDTFFGLMGNGNAWFVDALERLDVPMIPVRHEVAAVASADSYHRVTRKLAVATTTYGPGFTNVITALTDAALSHTPLVYVVGSAPAAAPRDFDIDQDAMSTAAGAHVLSVGPDNAAAATQQAVELALETLRPVVLSIPYDLADQPVTEAGAQAPAPAQPAARVVPVVDEVVDKLAAATHPLIVAGRGARAATADLITLAELLRADVATTAPARGTFPAGERRYRDLGISGGFAAEGSAREMQRADVVLVVGAGLNQFTTSSGNAYGEQATIIQIDIAASATNSLVDLFLSGDATDIIPVLLDGLRSREYLAGERERREAEPTARALGEELAPDGRLDPRSLMVRLNRAIPADRLIVSDGGHFIGWANMYFDVQGPDHLVMVGTAFQSIGLGFPSAPGVATAAGERTTVLVTGDGGGLMGIADAESFIRTAHRGVIIVFNDAAYGAEIHQYGANSKGLAEKPMLIPEINFAGILTSLGAQGTVVRTLDDLADFDGWIASGATGTYVLDCRVSRSIVAPYMNKALQKTTV</sequence>
<evidence type="ECO:0000313" key="14">
    <source>
        <dbReference type="EMBL" id="MCS5480313.1"/>
    </source>
</evidence>
<evidence type="ECO:0000256" key="6">
    <source>
        <dbReference type="ARBA" id="ARBA00022827"/>
    </source>
</evidence>
<dbReference type="Gene3D" id="3.40.50.970">
    <property type="match status" value="2"/>
</dbReference>
<evidence type="ECO:0000256" key="8">
    <source>
        <dbReference type="ARBA" id="ARBA00023304"/>
    </source>
</evidence>
<dbReference type="PANTHER" id="PTHR18968:SF13">
    <property type="entry name" value="ACETOLACTATE SYNTHASE CATALYTIC SUBUNIT, MITOCHONDRIAL"/>
    <property type="match status" value="1"/>
</dbReference>
<dbReference type="InterPro" id="IPR011766">
    <property type="entry name" value="TPP_enzyme_TPP-bd"/>
</dbReference>
<dbReference type="EMBL" id="JANWTC010000009">
    <property type="protein sequence ID" value="MCS5480313.1"/>
    <property type="molecule type" value="Genomic_DNA"/>
</dbReference>
<dbReference type="RefSeq" id="WP_259428374.1">
    <property type="nucleotide sequence ID" value="NZ_JANWTC010000009.1"/>
</dbReference>
<gene>
    <name evidence="14" type="ORF">NYP18_11680</name>
</gene>
<evidence type="ECO:0000313" key="15">
    <source>
        <dbReference type="Proteomes" id="UP001205965"/>
    </source>
</evidence>
<dbReference type="InterPro" id="IPR029061">
    <property type="entry name" value="THDP-binding"/>
</dbReference>
<comment type="catalytic activity">
    <reaction evidence="9">
        <text>2 pyruvate + H(+) = (2S)-2-acetolactate + CO2</text>
        <dbReference type="Rhea" id="RHEA:25249"/>
        <dbReference type="ChEBI" id="CHEBI:15361"/>
        <dbReference type="ChEBI" id="CHEBI:15378"/>
        <dbReference type="ChEBI" id="CHEBI:16526"/>
        <dbReference type="ChEBI" id="CHEBI:58476"/>
        <dbReference type="EC" id="2.2.1.6"/>
    </reaction>
</comment>
<dbReference type="PANTHER" id="PTHR18968">
    <property type="entry name" value="THIAMINE PYROPHOSPHATE ENZYMES"/>
    <property type="match status" value="1"/>
</dbReference>
<dbReference type="CDD" id="cd07035">
    <property type="entry name" value="TPP_PYR_POX_like"/>
    <property type="match status" value="1"/>
</dbReference>
<dbReference type="CDD" id="cd00568">
    <property type="entry name" value="TPP_enzymes"/>
    <property type="match status" value="1"/>
</dbReference>
<dbReference type="Pfam" id="PF02776">
    <property type="entry name" value="TPP_enzyme_N"/>
    <property type="match status" value="1"/>
</dbReference>
<dbReference type="InterPro" id="IPR029035">
    <property type="entry name" value="DHS-like_NAD/FAD-binding_dom"/>
</dbReference>
<name>A0ABT2FYJ4_9CORY</name>
<keyword evidence="8" id="KW-0028">Amino-acid biosynthesis</keyword>
<dbReference type="InterPro" id="IPR012000">
    <property type="entry name" value="Thiamin_PyroP_enz_cen_dom"/>
</dbReference>
<dbReference type="Gene3D" id="3.40.50.1220">
    <property type="entry name" value="TPP-binding domain"/>
    <property type="match status" value="1"/>
</dbReference>
<protein>
    <recommendedName>
        <fullName evidence="4">acetolactate synthase</fullName>
        <ecNumber evidence="4">2.2.1.6</ecNumber>
    </recommendedName>
</protein>
<organism evidence="14 15">
    <name type="scientific">Corynebacterium lemuris</name>
    <dbReference type="NCBI Taxonomy" id="1859292"/>
    <lineage>
        <taxon>Bacteria</taxon>
        <taxon>Bacillati</taxon>
        <taxon>Actinomycetota</taxon>
        <taxon>Actinomycetes</taxon>
        <taxon>Mycobacteriales</taxon>
        <taxon>Corynebacteriaceae</taxon>
        <taxon>Corynebacterium</taxon>
    </lineage>
</organism>
<keyword evidence="8" id="KW-0100">Branched-chain amino acid biosynthesis</keyword>
<reference evidence="14 15" key="1">
    <citation type="submission" date="2022-08" db="EMBL/GenBank/DDBJ databases">
        <title>YIM 101645 draft genome.</title>
        <authorList>
            <person name="Chen X."/>
        </authorList>
    </citation>
    <scope>NUCLEOTIDE SEQUENCE [LARGE SCALE GENOMIC DNA]</scope>
    <source>
        <strain evidence="14 15">YIM 101645</strain>
    </source>
</reference>
<feature type="domain" description="Thiamine pyrophosphate enzyme central" evidence="11">
    <location>
        <begin position="182"/>
        <end position="312"/>
    </location>
</feature>
<evidence type="ECO:0000256" key="5">
    <source>
        <dbReference type="ARBA" id="ARBA00022630"/>
    </source>
</evidence>
<comment type="caution">
    <text evidence="14">The sequence shown here is derived from an EMBL/GenBank/DDBJ whole genome shotgun (WGS) entry which is preliminary data.</text>
</comment>
<comment type="similarity">
    <text evidence="3 10">Belongs to the TPP enzyme family.</text>
</comment>
<dbReference type="Pfam" id="PF02775">
    <property type="entry name" value="TPP_enzyme_C"/>
    <property type="match status" value="1"/>
</dbReference>
<comment type="pathway">
    <text evidence="1">Amino-acid biosynthesis; L-isoleucine biosynthesis; L-isoleucine from 2-oxobutanoate: step 1/4.</text>
</comment>
<evidence type="ECO:0000256" key="4">
    <source>
        <dbReference type="ARBA" id="ARBA00013145"/>
    </source>
</evidence>
<evidence type="ECO:0000256" key="7">
    <source>
        <dbReference type="ARBA" id="ARBA00023052"/>
    </source>
</evidence>
<dbReference type="EC" id="2.2.1.6" evidence="4"/>
<evidence type="ECO:0000256" key="3">
    <source>
        <dbReference type="ARBA" id="ARBA00007812"/>
    </source>
</evidence>
<comment type="pathway">
    <text evidence="2">Amino-acid biosynthesis; L-valine biosynthesis; L-valine from pyruvate: step 1/4.</text>
</comment>
<keyword evidence="15" id="KW-1185">Reference proteome</keyword>
<dbReference type="Pfam" id="PF00205">
    <property type="entry name" value="TPP_enzyme_M"/>
    <property type="match status" value="1"/>
</dbReference>
<evidence type="ECO:0000259" key="11">
    <source>
        <dbReference type="Pfam" id="PF00205"/>
    </source>
</evidence>
<dbReference type="SUPFAM" id="SSF52518">
    <property type="entry name" value="Thiamin diphosphate-binding fold (THDP-binding)"/>
    <property type="match status" value="2"/>
</dbReference>
<keyword evidence="6" id="KW-0274">FAD</keyword>
<evidence type="ECO:0000256" key="2">
    <source>
        <dbReference type="ARBA" id="ARBA00005025"/>
    </source>
</evidence>
<keyword evidence="5" id="KW-0285">Flavoprotein</keyword>